<evidence type="ECO:0000256" key="1">
    <source>
        <dbReference type="ARBA" id="ARBA00004496"/>
    </source>
</evidence>
<dbReference type="GO" id="GO:0032484">
    <property type="term" value="P:Ral protein signal transduction"/>
    <property type="evidence" value="ECO:0007669"/>
    <property type="project" value="Ensembl"/>
</dbReference>
<comment type="similarity">
    <text evidence="2">Belongs to the small GTPase superfamily. Ras family. KappaB-Ras subfamily.</text>
</comment>
<dbReference type="Gene3D" id="3.40.50.300">
    <property type="entry name" value="P-loop containing nucleotide triphosphate hydrolases"/>
    <property type="match status" value="1"/>
</dbReference>
<dbReference type="GeneTree" id="ENSGT00940000157943"/>
<dbReference type="PROSITE" id="PS51421">
    <property type="entry name" value="RAS"/>
    <property type="match status" value="1"/>
</dbReference>
<dbReference type="GO" id="GO:0048286">
    <property type="term" value="P:lung alveolus development"/>
    <property type="evidence" value="ECO:0007669"/>
    <property type="project" value="Ensembl"/>
</dbReference>
<name>A0A2I3N5A1_PAPAN</name>
<keyword evidence="8" id="KW-1185">Reference proteome</keyword>
<protein>
    <submittedName>
        <fullName evidence="7">NFKB inhibitor interacting Ras like 2</fullName>
    </submittedName>
</protein>
<dbReference type="STRING" id="9555.ENSPANP00000043066"/>
<dbReference type="Ensembl" id="ENSPANT00000037085.2">
    <property type="protein sequence ID" value="ENSPANP00000043066.2"/>
    <property type="gene ID" value="ENSPANG00000029487.2"/>
</dbReference>
<gene>
    <name evidence="7" type="primary">NKIRAS2</name>
</gene>
<reference evidence="7" key="2">
    <citation type="submission" date="2025-08" db="UniProtKB">
        <authorList>
            <consortium name="Ensembl"/>
        </authorList>
    </citation>
    <scope>IDENTIFICATION</scope>
</reference>
<dbReference type="PRINTS" id="PR00449">
    <property type="entry name" value="RASTRNSFRMNG"/>
</dbReference>
<dbReference type="GO" id="GO:0005525">
    <property type="term" value="F:GTP binding"/>
    <property type="evidence" value="ECO:0007669"/>
    <property type="project" value="UniProtKB-KW"/>
</dbReference>
<evidence type="ECO:0000256" key="5">
    <source>
        <dbReference type="ARBA" id="ARBA00023134"/>
    </source>
</evidence>
<proteinExistence type="inferred from homology"/>
<dbReference type="PANTHER" id="PTHR46152">
    <property type="entry name" value="NF-KAPPA-B INHIBITOR-INTERACTING RAS-LIKE PROTEIN"/>
    <property type="match status" value="1"/>
</dbReference>
<evidence type="ECO:0000256" key="4">
    <source>
        <dbReference type="ARBA" id="ARBA00022741"/>
    </source>
</evidence>
<evidence type="ECO:0000313" key="7">
    <source>
        <dbReference type="Ensembl" id="ENSPANP00000043066.2"/>
    </source>
</evidence>
<evidence type="ECO:0000256" key="6">
    <source>
        <dbReference type="SAM" id="MobiDB-lite"/>
    </source>
</evidence>
<accession>A0A2I3N5A1</accession>
<dbReference type="GO" id="GO:0003924">
    <property type="term" value="F:GTPase activity"/>
    <property type="evidence" value="ECO:0007669"/>
    <property type="project" value="InterPro"/>
</dbReference>
<keyword evidence="5" id="KW-0342">GTP-binding</keyword>
<reference evidence="7" key="3">
    <citation type="submission" date="2025-09" db="UniProtKB">
        <authorList>
            <consortium name="Ensembl"/>
        </authorList>
    </citation>
    <scope>IDENTIFICATION</scope>
</reference>
<reference evidence="7 8" key="1">
    <citation type="submission" date="2012-03" db="EMBL/GenBank/DDBJ databases">
        <title>Whole Genome Assembly of Papio anubis.</title>
        <authorList>
            <person name="Liu Y.L."/>
            <person name="Abraham K.A."/>
            <person name="Akbar H.A."/>
            <person name="Ali S.A."/>
            <person name="Anosike U.A."/>
            <person name="Aqrawi P.A."/>
            <person name="Arias F.A."/>
            <person name="Attaway T.A."/>
            <person name="Awwad R.A."/>
            <person name="Babu C.B."/>
            <person name="Bandaranaike D.B."/>
            <person name="Battles P.B."/>
            <person name="Bell A.B."/>
            <person name="Beltran B.B."/>
            <person name="Berhane-Mersha D.B."/>
            <person name="Bess C.B."/>
            <person name="Bickham C.B."/>
            <person name="Bolden T.B."/>
            <person name="Carter K.C."/>
            <person name="Chau D.C."/>
            <person name="Chavez A.C."/>
            <person name="Clerc-Blankenburg K.C."/>
            <person name="Coyle M.C."/>
            <person name="Dao M.D."/>
            <person name="Davila M.L.D."/>
            <person name="Davy-Carroll L.D."/>
            <person name="Denson S.D."/>
            <person name="Dinh H.D."/>
            <person name="Fernandez S.F."/>
            <person name="Fernando P.F."/>
            <person name="Forbes L.F."/>
            <person name="Francis C.F."/>
            <person name="Francisco L.F."/>
            <person name="Fu Q.F."/>
            <person name="Garcia-Iii R.G."/>
            <person name="Garrett T.G."/>
            <person name="Gross S.G."/>
            <person name="Gubbala S.G."/>
            <person name="Hirani K.H."/>
            <person name="Hogues M.H."/>
            <person name="Hollins B.H."/>
            <person name="Jackson L.J."/>
            <person name="Javaid M.J."/>
            <person name="Jhangiani S.J."/>
            <person name="Johnson A.J."/>
            <person name="Johnson B.J."/>
            <person name="Jones J.J."/>
            <person name="Joshi V.J."/>
            <person name="Kalu J.K."/>
            <person name="Khan N.K."/>
            <person name="Korchina V.K."/>
            <person name="Kovar C.K."/>
            <person name="Lago L.L."/>
            <person name="Lara F.L."/>
            <person name="Le T.-K.L."/>
            <person name="Lee S.L."/>
            <person name="Legall-Iii F.L."/>
            <person name="Lemon S.L."/>
            <person name="Liu J.L."/>
            <person name="Liu Y.-S.L."/>
            <person name="Liyanage D.L."/>
            <person name="Lopez J.L."/>
            <person name="Lorensuhewa L.L."/>
            <person name="Mata R.M."/>
            <person name="Mathew T.M."/>
            <person name="Mercado C.M."/>
            <person name="Mercado I.M."/>
            <person name="Morales K.M."/>
            <person name="Morgan M.M."/>
            <person name="Munidasa M.M."/>
            <person name="Ngo D.N."/>
            <person name="Nguyen L.N."/>
            <person name="Nguyen T.N."/>
            <person name="Nguyen N.N."/>
            <person name="Obregon M.O."/>
            <person name="Okwuonu G.O."/>
            <person name="Ongeri F.O."/>
            <person name="Onwere C.O."/>
            <person name="Osifeso I.O."/>
            <person name="Parra A.P."/>
            <person name="Patil S.P."/>
            <person name="Perez A.P."/>
            <person name="Perez Y.P."/>
            <person name="Pham C.P."/>
            <person name="Pu L.-L.P."/>
            <person name="Puazo M.P."/>
            <person name="Quiroz J.Q."/>
            <person name="Rouhana J.R."/>
            <person name="Ruiz M.R."/>
            <person name="Ruiz S.-J.R."/>
            <person name="Saada N.S."/>
            <person name="Santibanez J.S."/>
            <person name="Scheel M.S."/>
            <person name="Schneider B.S."/>
            <person name="Simmons D.S."/>
            <person name="Sisson I.S."/>
            <person name="Tang L.-Y.T."/>
            <person name="Thornton R.T."/>
            <person name="Tisius J.T."/>
            <person name="Toledanes G.T."/>
            <person name="Trejos Z.T."/>
            <person name="Usmani K.U."/>
            <person name="Varghese R.V."/>
            <person name="Vattathil S.V."/>
            <person name="Vee V.V."/>
            <person name="Walker D.W."/>
            <person name="Weissenberger G.W."/>
            <person name="White C.W."/>
            <person name="Williams A.W."/>
            <person name="Woodworth J.W."/>
            <person name="Wright R.W."/>
            <person name="Zhu Y.Z."/>
            <person name="Han Y.H."/>
            <person name="Newsham I.N."/>
            <person name="Nazareth L.N."/>
            <person name="Worley K.W."/>
            <person name="Muzny D.M."/>
            <person name="Rogers J.R."/>
            <person name="Gibbs R.G."/>
        </authorList>
    </citation>
    <scope>NUCLEOTIDE SEQUENCE [LARGE SCALE GENOMIC DNA]</scope>
</reference>
<dbReference type="GO" id="GO:0010803">
    <property type="term" value="P:regulation of tumor necrosis factor-mediated signaling pathway"/>
    <property type="evidence" value="ECO:0007669"/>
    <property type="project" value="Ensembl"/>
</dbReference>
<dbReference type="PROSITE" id="PS51419">
    <property type="entry name" value="RAB"/>
    <property type="match status" value="1"/>
</dbReference>
<dbReference type="SMART" id="SM00175">
    <property type="entry name" value="RAB"/>
    <property type="match status" value="1"/>
</dbReference>
<dbReference type="SUPFAM" id="SSF52540">
    <property type="entry name" value="P-loop containing nucleoside triphosphate hydrolases"/>
    <property type="match status" value="1"/>
</dbReference>
<dbReference type="InterPro" id="IPR027417">
    <property type="entry name" value="P-loop_NTPase"/>
</dbReference>
<dbReference type="GO" id="GO:0005737">
    <property type="term" value="C:cytoplasm"/>
    <property type="evidence" value="ECO:0007669"/>
    <property type="project" value="UniProtKB-SubCell"/>
</dbReference>
<sequence>MGKSCKVVVCGQASVGKTSILEQLLYGNHVVGSEMIETQEDIYVGSIETDRGVREQVRFYDTRGLRDGAELPRHCFSCTDGYVLVYSTDSRESFQRVELLKKEIDKSKDKKEGLTLPPRLECSGMITAHCSLNLPRLGWSSCLSPMLGLQVTIVVLGNKCDLQEQRRVDPDVAQHWAKSEKVKLWEVSVADRRSLLEPFVYLASKMTQPQSKSAFPLSRKNKGSGSLDG</sequence>
<dbReference type="AlphaFoldDB" id="A0A2I3N5A1"/>
<dbReference type="Pfam" id="PF00071">
    <property type="entry name" value="Ras"/>
    <property type="match status" value="2"/>
</dbReference>
<dbReference type="InterPro" id="IPR042227">
    <property type="entry name" value="KBRS"/>
</dbReference>
<dbReference type="GO" id="GO:0043124">
    <property type="term" value="P:negative regulation of canonical NF-kappaB signal transduction"/>
    <property type="evidence" value="ECO:0007669"/>
    <property type="project" value="InterPro"/>
</dbReference>
<evidence type="ECO:0000256" key="3">
    <source>
        <dbReference type="ARBA" id="ARBA00022490"/>
    </source>
</evidence>
<dbReference type="GO" id="GO:0032794">
    <property type="term" value="F:GTPase activating protein binding"/>
    <property type="evidence" value="ECO:0007669"/>
    <property type="project" value="Ensembl"/>
</dbReference>
<keyword evidence="4" id="KW-0547">Nucleotide-binding</keyword>
<dbReference type="SMART" id="SM00173">
    <property type="entry name" value="RAS"/>
    <property type="match status" value="1"/>
</dbReference>
<dbReference type="PANTHER" id="PTHR46152:SF2">
    <property type="entry name" value="NF-KAPPA-B INHIBITOR-INTERACTING RAS-LIKE PROTEIN 2"/>
    <property type="match status" value="1"/>
</dbReference>
<dbReference type="InterPro" id="IPR001806">
    <property type="entry name" value="Small_GTPase"/>
</dbReference>
<dbReference type="Proteomes" id="UP000028761">
    <property type="component" value="Chromosome 17"/>
</dbReference>
<dbReference type="Bgee" id="ENSPANG00000029487">
    <property type="expression patterns" value="Expressed in adrenal cortex and 64 other cell types or tissues"/>
</dbReference>
<dbReference type="GO" id="GO:0006954">
    <property type="term" value="P:inflammatory response"/>
    <property type="evidence" value="ECO:0007669"/>
    <property type="project" value="Ensembl"/>
</dbReference>
<dbReference type="OMA" id="IMDRANN"/>
<feature type="region of interest" description="Disordered" evidence="6">
    <location>
        <begin position="207"/>
        <end position="229"/>
    </location>
</feature>
<evidence type="ECO:0000256" key="2">
    <source>
        <dbReference type="ARBA" id="ARBA00008094"/>
    </source>
</evidence>
<organism evidence="7 8">
    <name type="scientific">Papio anubis</name>
    <name type="common">Olive baboon</name>
    <dbReference type="NCBI Taxonomy" id="9555"/>
    <lineage>
        <taxon>Eukaryota</taxon>
        <taxon>Metazoa</taxon>
        <taxon>Chordata</taxon>
        <taxon>Craniata</taxon>
        <taxon>Vertebrata</taxon>
        <taxon>Euteleostomi</taxon>
        <taxon>Mammalia</taxon>
        <taxon>Eutheria</taxon>
        <taxon>Euarchontoglires</taxon>
        <taxon>Primates</taxon>
        <taxon>Haplorrhini</taxon>
        <taxon>Catarrhini</taxon>
        <taxon>Cercopithecidae</taxon>
        <taxon>Cercopithecinae</taxon>
        <taxon>Papio</taxon>
    </lineage>
</organism>
<evidence type="ECO:0000313" key="8">
    <source>
        <dbReference type="Proteomes" id="UP000028761"/>
    </source>
</evidence>
<comment type="subcellular location">
    <subcellularLocation>
        <location evidence="1">Cytoplasm</location>
    </subcellularLocation>
</comment>
<keyword evidence="3" id="KW-0963">Cytoplasm</keyword>
<dbReference type="GO" id="GO:0043129">
    <property type="term" value="P:surfactant homeostasis"/>
    <property type="evidence" value="ECO:0007669"/>
    <property type="project" value="Ensembl"/>
</dbReference>